<dbReference type="OrthoDB" id="2393824at2759"/>
<dbReference type="AlphaFoldDB" id="A0A261XSN6"/>
<evidence type="ECO:0000313" key="1">
    <source>
        <dbReference type="EMBL" id="OZJ01375.1"/>
    </source>
</evidence>
<keyword evidence="2" id="KW-1185">Reference proteome</keyword>
<sequence>MERPLLLLHNLPRNGSGGFVDTEHLESSLQFDSVRRLAVIVGASDSGKSRMAIELLCRKAKKCNDPDMVTTNDEYATRYMTSLVLSRLYILKFLLLRSEMLISPYEWAILQLFPLSVGDVFLHVSLNFRRLSTADSLMLMGDWIQDLESITQQAHFPLVIDEAQQLLKTKHVFSSFSDKEGRRPLYTLLIRHLTDNTPFLVIPCGSGLSLKAAEHFAGSNLLETPAKDRLVVVAEQFGTPEAVSKFLAAYQFPVHEVKQLPEDLYRLT</sequence>
<reference evidence="1 2" key="1">
    <citation type="journal article" date="2017" name="Mycologia">
        <title>Bifiguratus adelaidae, gen. et sp. nov., a new member of Mucoromycotina in endophytic and soil-dwelling habitats.</title>
        <authorList>
            <person name="Torres-Cruz T.J."/>
            <person name="Billingsley Tobias T.L."/>
            <person name="Almatruk M."/>
            <person name="Hesse C."/>
            <person name="Kuske C.R."/>
            <person name="Desiro A."/>
            <person name="Benucci G.M."/>
            <person name="Bonito G."/>
            <person name="Stajich J.E."/>
            <person name="Dunlap C."/>
            <person name="Arnold A.E."/>
            <person name="Porras-Alfaro A."/>
        </authorList>
    </citation>
    <scope>NUCLEOTIDE SEQUENCE [LARGE SCALE GENOMIC DNA]</scope>
    <source>
        <strain evidence="1 2">AZ0501</strain>
    </source>
</reference>
<name>A0A261XSN6_9FUNG</name>
<dbReference type="Proteomes" id="UP000242875">
    <property type="component" value="Unassembled WGS sequence"/>
</dbReference>
<comment type="caution">
    <text evidence="1">The sequence shown here is derived from an EMBL/GenBank/DDBJ whole genome shotgun (WGS) entry which is preliminary data.</text>
</comment>
<dbReference type="EMBL" id="MVBO01000434">
    <property type="protein sequence ID" value="OZJ01375.1"/>
    <property type="molecule type" value="Genomic_DNA"/>
</dbReference>
<gene>
    <name evidence="1" type="ORF">BZG36_05693</name>
</gene>
<proteinExistence type="predicted"/>
<feature type="non-terminal residue" evidence="1">
    <location>
        <position position="268"/>
    </location>
</feature>
<evidence type="ECO:0000313" key="2">
    <source>
        <dbReference type="Proteomes" id="UP000242875"/>
    </source>
</evidence>
<protein>
    <submittedName>
        <fullName evidence="1">Uncharacterized protein</fullName>
    </submittedName>
</protein>
<organism evidence="1 2">
    <name type="scientific">Bifiguratus adelaidae</name>
    <dbReference type="NCBI Taxonomy" id="1938954"/>
    <lineage>
        <taxon>Eukaryota</taxon>
        <taxon>Fungi</taxon>
        <taxon>Fungi incertae sedis</taxon>
        <taxon>Mucoromycota</taxon>
        <taxon>Mucoromycotina</taxon>
        <taxon>Endogonomycetes</taxon>
        <taxon>Endogonales</taxon>
        <taxon>Endogonales incertae sedis</taxon>
        <taxon>Bifiguratus</taxon>
    </lineage>
</organism>
<accession>A0A261XSN6</accession>